<dbReference type="InterPro" id="IPR011989">
    <property type="entry name" value="ARM-like"/>
</dbReference>
<dbReference type="Proteomes" id="UP001357485">
    <property type="component" value="Unassembled WGS sequence"/>
</dbReference>
<keyword evidence="2" id="KW-0132">Cell division</keyword>
<comment type="caution">
    <text evidence="7">The sequence shown here is derived from an EMBL/GenBank/DDBJ whole genome shotgun (WGS) entry which is preliminary data.</text>
</comment>
<sequence>METSESYGSRASKKKSRPHASSDVDEDDDLALHGPSGEDLREIHKAHRLLRELWRSTPTVLQNIVPQLETELSAENVQLRILGTETVGDFVSGIGAAGPPPPSVLDPSAYPSHSVVPPSTDSANYNFLTTPFSPHAFYSMHASAYHNFLNRRNDRSALIRAVWATNVGRILMTSAGGVGLDPDEETKLLKWFAEMLVDGDDRVRLAAVQAVAKFSFKDLVGKLGADGGVATNLSVLGNLADRIKDKKHQIRVEAMELLGRIWGVASGAIAEGHERISELLGPIPSKILACVYVNDLEINALVDRVVFESLLPLGYPPVKSKGTVKDSQTNGNGAHDIAAAAALDVDKIRTERILLLVRDLEPKAKTVFFAIQSRQASAAKYLDAFIMRCEQWNGGVADRETKDVKEAQQNLKKLIEFLSKALPESAKAADNLWKFAKTHDRRAYQLVRFCLAAGSDYKKVYKALREFTKRLEEAPASTAISLDALIPLLYRSSVLVYNRSHVPAIMEFARTDEKNFGATAHEVLKEISTHNPEVFRAHVQELCKGLEAQAPTAESANDPGAVDTLKACAGFATKFPAEEMFAKDILHKCTTDLQYGANGFLSKLAALSQLMLLASKELEEEADGVINIAIEHVLLRANAPSSAKDDDAEETEVEWQEEPDSDLQAKIWALKILVNRLRSSSDDDSVKETAKPVYKLLNKLIAKDGQLSKKSGDAIPKAHKARLRLLAAQLFLKLCATHKVFDDLLTPADFNVLATVVQDPNLKVRVTFVNSIKKGLGQNRLPRRFYTPIFLLAFEPLKDVKESTATWLRVRSQAFQKAKDTAMESMFARLLSLLAHHPDFSSDQEDLQDFIYYILFYLKAVATEENLPLIYHVAQRVKAVRDGVDPPQSENLYILSDLAQAVMRRFEDERGWSMQAWPGKLRMPAALFAPLPSHEVAQQIADKQYVPEDLIDKLESLVSQSLKTKKRRFGEGGEHRATKKVKPANGSGHGALSTKNVLGSKTPKTPRARKGRRVREGGISSAAPSSERRRSGRARGKTSYAERDDSEDDAEMEAAGGYAEEKDDHMDDEDAAELSEASDM</sequence>
<keyword evidence="3" id="KW-0498">Mitosis</keyword>
<protein>
    <submittedName>
        <fullName evidence="7">Sister chromatid cohesion protein pds5</fullName>
    </submittedName>
</protein>
<evidence type="ECO:0000256" key="5">
    <source>
        <dbReference type="ARBA" id="ARBA00023306"/>
    </source>
</evidence>
<dbReference type="EMBL" id="JAVRRA010024962">
    <property type="protein sequence ID" value="KAK5125091.1"/>
    <property type="molecule type" value="Genomic_DNA"/>
</dbReference>
<feature type="region of interest" description="Disordered" evidence="6">
    <location>
        <begin position="1"/>
        <end position="36"/>
    </location>
</feature>
<keyword evidence="8" id="KW-1185">Reference proteome</keyword>
<dbReference type="InterPro" id="IPR039776">
    <property type="entry name" value="Pds5"/>
</dbReference>
<dbReference type="SUPFAM" id="SSF48371">
    <property type="entry name" value="ARM repeat"/>
    <property type="match status" value="1"/>
</dbReference>
<evidence type="ECO:0000256" key="6">
    <source>
        <dbReference type="SAM" id="MobiDB-lite"/>
    </source>
</evidence>
<reference evidence="7 8" key="1">
    <citation type="submission" date="2023-08" db="EMBL/GenBank/DDBJ databases">
        <title>Black Yeasts Isolated from many extreme environments.</title>
        <authorList>
            <person name="Coleine C."/>
            <person name="Stajich J.E."/>
            <person name="Selbmann L."/>
        </authorList>
    </citation>
    <scope>NUCLEOTIDE SEQUENCE [LARGE SCALE GENOMIC DNA]</scope>
    <source>
        <strain evidence="7 8">CCFEE 536</strain>
    </source>
</reference>
<dbReference type="PANTHER" id="PTHR12663:SF0">
    <property type="entry name" value="PRECOCIOUS DISSOCIATION OF SISTERS 5, ISOFORM A"/>
    <property type="match status" value="1"/>
</dbReference>
<accession>A0ABR0KUH2</accession>
<evidence type="ECO:0000313" key="7">
    <source>
        <dbReference type="EMBL" id="KAK5125091.1"/>
    </source>
</evidence>
<keyword evidence="4" id="KW-0539">Nucleus</keyword>
<feature type="non-terminal residue" evidence="7">
    <location>
        <position position="1080"/>
    </location>
</feature>
<feature type="region of interest" description="Disordered" evidence="6">
    <location>
        <begin position="965"/>
        <end position="1080"/>
    </location>
</feature>
<dbReference type="InterPro" id="IPR016024">
    <property type="entry name" value="ARM-type_fold"/>
</dbReference>
<feature type="compositionally biased region" description="Acidic residues" evidence="6">
    <location>
        <begin position="1066"/>
        <end position="1080"/>
    </location>
</feature>
<evidence type="ECO:0000256" key="2">
    <source>
        <dbReference type="ARBA" id="ARBA00022618"/>
    </source>
</evidence>
<name>A0ABR0KUH2_9PEZI</name>
<feature type="compositionally biased region" description="Polar residues" evidence="6">
    <location>
        <begin position="993"/>
        <end position="1003"/>
    </location>
</feature>
<organism evidence="7 8">
    <name type="scientific">Cryomyces antarcticus</name>
    <dbReference type="NCBI Taxonomy" id="329879"/>
    <lineage>
        <taxon>Eukaryota</taxon>
        <taxon>Fungi</taxon>
        <taxon>Dikarya</taxon>
        <taxon>Ascomycota</taxon>
        <taxon>Pezizomycotina</taxon>
        <taxon>Dothideomycetes</taxon>
        <taxon>Dothideomycetes incertae sedis</taxon>
        <taxon>Cryomyces</taxon>
    </lineage>
</organism>
<evidence type="ECO:0000256" key="1">
    <source>
        <dbReference type="ARBA" id="ARBA00004123"/>
    </source>
</evidence>
<evidence type="ECO:0000256" key="3">
    <source>
        <dbReference type="ARBA" id="ARBA00022776"/>
    </source>
</evidence>
<keyword evidence="5" id="KW-0131">Cell cycle</keyword>
<dbReference type="Gene3D" id="1.25.10.10">
    <property type="entry name" value="Leucine-rich Repeat Variant"/>
    <property type="match status" value="1"/>
</dbReference>
<dbReference type="Pfam" id="PF20168">
    <property type="entry name" value="PDS5"/>
    <property type="match status" value="1"/>
</dbReference>
<dbReference type="CDD" id="cd19953">
    <property type="entry name" value="PDS5"/>
    <property type="match status" value="1"/>
</dbReference>
<proteinExistence type="predicted"/>
<comment type="subcellular location">
    <subcellularLocation>
        <location evidence="1">Nucleus</location>
    </subcellularLocation>
</comment>
<gene>
    <name evidence="7" type="primary">PDS5</name>
    <name evidence="7" type="ORF">LTR16_003357</name>
</gene>
<evidence type="ECO:0000256" key="4">
    <source>
        <dbReference type="ARBA" id="ARBA00023242"/>
    </source>
</evidence>
<feature type="compositionally biased region" description="Basic residues" evidence="6">
    <location>
        <begin position="1004"/>
        <end position="1013"/>
    </location>
</feature>
<evidence type="ECO:0000313" key="8">
    <source>
        <dbReference type="Proteomes" id="UP001357485"/>
    </source>
</evidence>
<dbReference type="PANTHER" id="PTHR12663">
    <property type="entry name" value="ANDROGEN INDUCED INHIBITOR OF PROLIFERATION AS3 / PDS5-RELATED"/>
    <property type="match status" value="1"/>
</dbReference>